<dbReference type="PANTHER" id="PTHR15822">
    <property type="entry name" value="TRAF AND TNF RECEPTOR-ASSOCIATED PROTEIN"/>
    <property type="match status" value="1"/>
</dbReference>
<sequence>MKLLTLNVHAWLEDNQAEKIAILAQTIVEKGYDVIALQEVNQLMTTPAVTQALKQDNYGVILLRQINRQVEQKYSLFWSNSHIGYDKYDEGIAFLTRLPVYEVDPFYCSQHQRLDSILSRKILGLTVEYQNQLIDCYSCHINLPDCEGEKQLDNIRNIVERSQSENLKILMGDFNTDAISNQQAYQQIKSLGLLDSYELAEQKDSGITVEKAIDGWRGHSEKKRLDYIFLNQAKRVLSSQVIFNGKNKPVVSDHFGLEVDVIL</sequence>
<dbReference type="EMBL" id="MLAH01000015">
    <property type="protein sequence ID" value="OOF85983.1"/>
    <property type="molecule type" value="Genomic_DNA"/>
</dbReference>
<keyword evidence="3" id="KW-0540">Nuclease</keyword>
<keyword evidence="1" id="KW-0378">Hydrolase</keyword>
<gene>
    <name evidence="3" type="ORF">BKG93_03255</name>
</gene>
<protein>
    <submittedName>
        <fullName evidence="3">Endonuclease</fullName>
    </submittedName>
</protein>
<evidence type="ECO:0000313" key="3">
    <source>
        <dbReference type="EMBL" id="OOF85983.1"/>
    </source>
</evidence>
<dbReference type="GO" id="GO:0016787">
    <property type="term" value="F:hydrolase activity"/>
    <property type="evidence" value="ECO:0007669"/>
    <property type="project" value="UniProtKB-KW"/>
</dbReference>
<dbReference type="InterPro" id="IPR005135">
    <property type="entry name" value="Endo/exonuclease/phosphatase"/>
</dbReference>
<dbReference type="InterPro" id="IPR036691">
    <property type="entry name" value="Endo/exonu/phosph_ase_sf"/>
</dbReference>
<feature type="domain" description="Endonuclease/exonuclease/phosphatase" evidence="2">
    <location>
        <begin position="19"/>
        <end position="254"/>
    </location>
</feature>
<dbReference type="RefSeq" id="WP_077475449.1">
    <property type="nucleotide sequence ID" value="NZ_MLAH01000015.1"/>
</dbReference>
<dbReference type="AlphaFoldDB" id="A0A1V3L992"/>
<dbReference type="GO" id="GO:0004519">
    <property type="term" value="F:endonuclease activity"/>
    <property type="evidence" value="ECO:0007669"/>
    <property type="project" value="UniProtKB-KW"/>
</dbReference>
<comment type="caution">
    <text evidence="3">The sequence shown here is derived from an EMBL/GenBank/DDBJ whole genome shotgun (WGS) entry which is preliminary data.</text>
</comment>
<dbReference type="Proteomes" id="UP000189549">
    <property type="component" value="Unassembled WGS sequence"/>
</dbReference>
<keyword evidence="3" id="KW-0255">Endonuclease</keyword>
<dbReference type="Pfam" id="PF03372">
    <property type="entry name" value="Exo_endo_phos"/>
    <property type="match status" value="1"/>
</dbReference>
<dbReference type="CDD" id="cd09079">
    <property type="entry name" value="RgfB-like"/>
    <property type="match status" value="1"/>
</dbReference>
<evidence type="ECO:0000259" key="2">
    <source>
        <dbReference type="Pfam" id="PF03372"/>
    </source>
</evidence>
<evidence type="ECO:0000256" key="1">
    <source>
        <dbReference type="ARBA" id="ARBA00022801"/>
    </source>
</evidence>
<dbReference type="SUPFAM" id="SSF56219">
    <property type="entry name" value="DNase I-like"/>
    <property type="match status" value="1"/>
</dbReference>
<proteinExistence type="predicted"/>
<dbReference type="Gene3D" id="3.60.10.10">
    <property type="entry name" value="Endonuclease/exonuclease/phosphatase"/>
    <property type="match status" value="1"/>
</dbReference>
<name>A0A1V3L992_9PAST</name>
<dbReference type="STRING" id="1906745.BKG94_06060"/>
<evidence type="ECO:0000313" key="4">
    <source>
        <dbReference type="Proteomes" id="UP000189549"/>
    </source>
</evidence>
<reference evidence="3 4" key="1">
    <citation type="submission" date="2016-10" db="EMBL/GenBank/DDBJ databases">
        <title>Rodentibacter gen. nov. and new species.</title>
        <authorList>
            <person name="Christensen H."/>
        </authorList>
    </citation>
    <scope>NUCLEOTIDE SEQUENCE [LARGE SCALE GENOMIC DNA]</scope>
    <source>
        <strain evidence="3 4">Ppn157</strain>
    </source>
</reference>
<dbReference type="InterPro" id="IPR051547">
    <property type="entry name" value="TDP2-like"/>
</dbReference>
<accession>A0A1V3L992</accession>
<organism evidence="3 4">
    <name type="scientific">Rodentibacter ratti</name>
    <dbReference type="NCBI Taxonomy" id="1906745"/>
    <lineage>
        <taxon>Bacteria</taxon>
        <taxon>Pseudomonadati</taxon>
        <taxon>Pseudomonadota</taxon>
        <taxon>Gammaproteobacteria</taxon>
        <taxon>Pasteurellales</taxon>
        <taxon>Pasteurellaceae</taxon>
        <taxon>Rodentibacter</taxon>
    </lineage>
</organism>
<dbReference type="PANTHER" id="PTHR15822:SF23">
    <property type="entry name" value="ENDONUCLEASE_EXONUCLEASE_PHOSPHATASE FAMILY PROTEIN"/>
    <property type="match status" value="1"/>
</dbReference>